<reference evidence="1 2" key="1">
    <citation type="submission" date="2020-07" db="EMBL/GenBank/DDBJ databases">
        <title>Comparative genomics of pyrophilous fungi reveals a link between fire events and developmental genes.</title>
        <authorList>
            <consortium name="DOE Joint Genome Institute"/>
            <person name="Steindorff A.S."/>
            <person name="Carver A."/>
            <person name="Calhoun S."/>
            <person name="Stillman K."/>
            <person name="Liu H."/>
            <person name="Lipzen A."/>
            <person name="Pangilinan J."/>
            <person name="Labutti K."/>
            <person name="Bruns T.D."/>
            <person name="Grigoriev I.V."/>
        </authorList>
    </citation>
    <scope>NUCLEOTIDE SEQUENCE [LARGE SCALE GENOMIC DNA]</scope>
    <source>
        <strain evidence="1 2">CBS 144469</strain>
    </source>
</reference>
<evidence type="ECO:0000313" key="2">
    <source>
        <dbReference type="Proteomes" id="UP000521943"/>
    </source>
</evidence>
<evidence type="ECO:0000313" key="1">
    <source>
        <dbReference type="EMBL" id="KAF6745407.1"/>
    </source>
</evidence>
<sequence length="179" mass="19453">MMLACLGGMGERTRTRVGLIGTNAQRQALAWGLPAWVRDKILVSDTYRRAPSHGSLSQSPGYSTRRFRFEEGPGVAIGLVPYVFVVVWGPRDQRQCSARASAWSQSDSAQPAPLLRGIVCDSDLGGKGVLGADRPGVVEMQGKRCAGRSRWVCRGQCRRLGLQMCNGRKRPTSPTLSGH</sequence>
<name>A0A8H6HFV5_9AGAR</name>
<dbReference type="EMBL" id="JACGCI010000106">
    <property type="protein sequence ID" value="KAF6745407.1"/>
    <property type="molecule type" value="Genomic_DNA"/>
</dbReference>
<protein>
    <submittedName>
        <fullName evidence="1">Uncharacterized protein</fullName>
    </submittedName>
</protein>
<comment type="caution">
    <text evidence="1">The sequence shown here is derived from an EMBL/GenBank/DDBJ whole genome shotgun (WGS) entry which is preliminary data.</text>
</comment>
<dbReference type="Proteomes" id="UP000521943">
    <property type="component" value="Unassembled WGS sequence"/>
</dbReference>
<dbReference type="AlphaFoldDB" id="A0A8H6HFV5"/>
<organism evidence="1 2">
    <name type="scientific">Ephemerocybe angulata</name>
    <dbReference type="NCBI Taxonomy" id="980116"/>
    <lineage>
        <taxon>Eukaryota</taxon>
        <taxon>Fungi</taxon>
        <taxon>Dikarya</taxon>
        <taxon>Basidiomycota</taxon>
        <taxon>Agaricomycotina</taxon>
        <taxon>Agaricomycetes</taxon>
        <taxon>Agaricomycetidae</taxon>
        <taxon>Agaricales</taxon>
        <taxon>Agaricineae</taxon>
        <taxon>Psathyrellaceae</taxon>
        <taxon>Ephemerocybe</taxon>
    </lineage>
</organism>
<keyword evidence="2" id="KW-1185">Reference proteome</keyword>
<gene>
    <name evidence="1" type="ORF">DFP72DRAFT_51477</name>
</gene>
<proteinExistence type="predicted"/>
<accession>A0A8H6HFV5</accession>